<dbReference type="OrthoDB" id="176168at2"/>
<evidence type="ECO:0000256" key="2">
    <source>
        <dbReference type="RuleBase" id="RU361185"/>
    </source>
</evidence>
<comment type="similarity">
    <text evidence="1 2">Belongs to the glycosyl hydrolase 31 family.</text>
</comment>
<dbReference type="Gene3D" id="3.20.20.80">
    <property type="entry name" value="Glycosidases"/>
    <property type="match status" value="1"/>
</dbReference>
<protein>
    <submittedName>
        <fullName evidence="6">Alpha-glucosidase</fullName>
    </submittedName>
</protein>
<keyword evidence="2" id="KW-0326">Glycosidase</keyword>
<name>A0A1U7NFL1_9FIRM</name>
<comment type="caution">
    <text evidence="6">The sequence shown here is derived from an EMBL/GenBank/DDBJ whole genome shotgun (WGS) entry which is preliminary data.</text>
</comment>
<evidence type="ECO:0000259" key="3">
    <source>
        <dbReference type="Pfam" id="PF01055"/>
    </source>
</evidence>
<dbReference type="GO" id="GO:0005975">
    <property type="term" value="P:carbohydrate metabolic process"/>
    <property type="evidence" value="ECO:0007669"/>
    <property type="project" value="InterPro"/>
</dbReference>
<dbReference type="InterPro" id="IPR025887">
    <property type="entry name" value="Glyco_hydro_31_N_dom"/>
</dbReference>
<organism evidence="6 7">
    <name type="scientific">Ileibacterium valens</name>
    <dbReference type="NCBI Taxonomy" id="1862668"/>
    <lineage>
        <taxon>Bacteria</taxon>
        <taxon>Bacillati</taxon>
        <taxon>Bacillota</taxon>
        <taxon>Erysipelotrichia</taxon>
        <taxon>Erysipelotrichales</taxon>
        <taxon>Erysipelotrichaceae</taxon>
        <taxon>Ileibacterium</taxon>
    </lineage>
</organism>
<dbReference type="Pfam" id="PF21365">
    <property type="entry name" value="Glyco_hydro_31_3rd"/>
    <property type="match status" value="1"/>
</dbReference>
<dbReference type="SUPFAM" id="SSF74650">
    <property type="entry name" value="Galactose mutarotase-like"/>
    <property type="match status" value="1"/>
</dbReference>
<dbReference type="SUPFAM" id="SSF51011">
    <property type="entry name" value="Glycosyl hydrolase domain"/>
    <property type="match status" value="1"/>
</dbReference>
<dbReference type="Gene3D" id="2.60.40.4040">
    <property type="match status" value="1"/>
</dbReference>
<feature type="domain" description="Glycosyl hydrolase family 31 C-terminal" evidence="5">
    <location>
        <begin position="534"/>
        <end position="583"/>
    </location>
</feature>
<dbReference type="Pfam" id="PF13802">
    <property type="entry name" value="Gal_mutarotas_2"/>
    <property type="match status" value="1"/>
</dbReference>
<dbReference type="CDD" id="cd14752">
    <property type="entry name" value="GH31_N"/>
    <property type="match status" value="1"/>
</dbReference>
<keyword evidence="2" id="KW-0378">Hydrolase</keyword>
<accession>A0A1U7NFL1</accession>
<proteinExistence type="inferred from homology"/>
<dbReference type="PANTHER" id="PTHR22762">
    <property type="entry name" value="ALPHA-GLUCOSIDASE"/>
    <property type="match status" value="1"/>
</dbReference>
<dbReference type="GO" id="GO:0004553">
    <property type="term" value="F:hydrolase activity, hydrolyzing O-glycosyl compounds"/>
    <property type="evidence" value="ECO:0007669"/>
    <property type="project" value="InterPro"/>
</dbReference>
<keyword evidence="7" id="KW-1185">Reference proteome</keyword>
<sequence length="675" mass="78418">MKKYIFGQPIETQAAVLELPAEQNPVPIGTIHTDKNHWKMSIPLNQKDVVYGLGQTVRGINKRGWTYTSWASDDPEHSEDRHSLYGAHNFIIVDPVEDPEAKPFGLFIDNPGKVVFDIGDTKRNEIQIQSAPDLNLYLIEGNTSYEISQKFRKLIGQSYIAPKFAFGYGQSRWGYKTKDDFRDVLSNLKAIDVPVDMIYMDIDYMERFKDFTVNNQEFGNHFKEFVDEMKKEKIHLVPIIDAGVKVENGYSIYEEGKEKNYFCKMDDHTSDFIGAVWPGYSVFPDFLNHEASQWFGMNYKMMTDAGIDAFWNDMNEPALFYSETGMKNLKNYLAEFAADPELPRDCYDTFHLNDQVNSIKNSMKDYESFYHHMGDQWVSHDKVHNLYGYKMTQSASDAFKKLRPNERTLMYSRSSYIGAHRYGGIWTGDNKSWWSHLPLILHQLPALNMCGFLYTGCDLGGFGADATRDLVLRFMQIGIFTPLMRNHSALGTRDQEPYRFENPEDFSFLVKTRYRLIPYLYSEYMKAVQNNDLMFRPLSFDFPDDEIAREVEDQLLIGHEMMIAPVTEQNKTGRMVYLPEEMIQIRIKPTCQEVGRIILGEGWHYIQYPENQVIFFVRKDKTLPLVHIPAKRVDEIDYDNLEMVGYMDSEYELYDDDGISSDLDHCNASITIHKS</sequence>
<dbReference type="RefSeq" id="WP_075819660.1">
    <property type="nucleotide sequence ID" value="NZ_CAOUMU010000134.1"/>
</dbReference>
<dbReference type="GO" id="GO:0030246">
    <property type="term" value="F:carbohydrate binding"/>
    <property type="evidence" value="ECO:0007669"/>
    <property type="project" value="InterPro"/>
</dbReference>
<dbReference type="EMBL" id="MPJW01000139">
    <property type="protein sequence ID" value="OLU39219.1"/>
    <property type="molecule type" value="Genomic_DNA"/>
</dbReference>
<reference evidence="6 7" key="1">
    <citation type="submission" date="2016-11" db="EMBL/GenBank/DDBJ databases">
        <title>Description of two novel members of the family Erysipelotrichaceae: Ileibacterium lipovorans gen. nov., sp. nov. and Dubosiella newyorkensis, gen. nov., sp. nov.</title>
        <authorList>
            <person name="Cox L.M."/>
            <person name="Sohn J."/>
            <person name="Tyrrell K.L."/>
            <person name="Citron D.M."/>
            <person name="Lawson P.A."/>
            <person name="Patel N.B."/>
            <person name="Iizumi T."/>
            <person name="Perez-Perez G.I."/>
            <person name="Goldstein E.J."/>
            <person name="Blaser M.J."/>
        </authorList>
    </citation>
    <scope>NUCLEOTIDE SEQUENCE [LARGE SCALE GENOMIC DNA]</scope>
    <source>
        <strain evidence="6 7">NYU-BL-A3</strain>
    </source>
</reference>
<evidence type="ECO:0000313" key="6">
    <source>
        <dbReference type="EMBL" id="OLU39219.1"/>
    </source>
</evidence>
<dbReference type="Gene3D" id="2.60.40.1760">
    <property type="entry name" value="glycosyl hydrolase (family 31)"/>
    <property type="match status" value="1"/>
</dbReference>
<dbReference type="CDD" id="cd06604">
    <property type="entry name" value="GH31_glucosidase_II_MalA"/>
    <property type="match status" value="1"/>
</dbReference>
<evidence type="ECO:0000259" key="5">
    <source>
        <dbReference type="Pfam" id="PF21365"/>
    </source>
</evidence>
<dbReference type="SUPFAM" id="SSF51445">
    <property type="entry name" value="(Trans)glycosidases"/>
    <property type="match status" value="1"/>
</dbReference>
<dbReference type="GeneID" id="82202947"/>
<dbReference type="Pfam" id="PF01055">
    <property type="entry name" value="Glyco_hydro_31_2nd"/>
    <property type="match status" value="1"/>
</dbReference>
<gene>
    <name evidence="6" type="ORF">BO222_07030</name>
</gene>
<dbReference type="PANTHER" id="PTHR22762:SF120">
    <property type="entry name" value="HETEROGLYCAN GLUCOSIDASE 1"/>
    <property type="match status" value="1"/>
</dbReference>
<dbReference type="InterPro" id="IPR011013">
    <property type="entry name" value="Gal_mutarotase_sf_dom"/>
</dbReference>
<dbReference type="InterPro" id="IPR017853">
    <property type="entry name" value="GH"/>
</dbReference>
<evidence type="ECO:0000259" key="4">
    <source>
        <dbReference type="Pfam" id="PF13802"/>
    </source>
</evidence>
<feature type="domain" description="Glycoside hydrolase family 31 N-terminal" evidence="4">
    <location>
        <begin position="34"/>
        <end position="117"/>
    </location>
</feature>
<evidence type="ECO:0000313" key="7">
    <source>
        <dbReference type="Proteomes" id="UP000186341"/>
    </source>
</evidence>
<dbReference type="Proteomes" id="UP000186341">
    <property type="component" value="Unassembled WGS sequence"/>
</dbReference>
<evidence type="ECO:0000256" key="1">
    <source>
        <dbReference type="ARBA" id="ARBA00007806"/>
    </source>
</evidence>
<dbReference type="InterPro" id="IPR048395">
    <property type="entry name" value="Glyco_hydro_31_C"/>
</dbReference>
<feature type="domain" description="Glycoside hydrolase family 31 TIM barrel" evidence="3">
    <location>
        <begin position="160"/>
        <end position="522"/>
    </location>
</feature>
<dbReference type="AlphaFoldDB" id="A0A1U7NFL1"/>
<dbReference type="InterPro" id="IPR000322">
    <property type="entry name" value="Glyco_hydro_31_TIM"/>
</dbReference>